<feature type="compositionally biased region" description="Basic and acidic residues" evidence="1">
    <location>
        <begin position="817"/>
        <end position="827"/>
    </location>
</feature>
<name>A0A1Y1ZDT5_9PLEO</name>
<feature type="region of interest" description="Disordered" evidence="1">
    <location>
        <begin position="610"/>
        <end position="654"/>
    </location>
</feature>
<organism evidence="2 3">
    <name type="scientific">Clohesyomyces aquaticus</name>
    <dbReference type="NCBI Taxonomy" id="1231657"/>
    <lineage>
        <taxon>Eukaryota</taxon>
        <taxon>Fungi</taxon>
        <taxon>Dikarya</taxon>
        <taxon>Ascomycota</taxon>
        <taxon>Pezizomycotina</taxon>
        <taxon>Dothideomycetes</taxon>
        <taxon>Pleosporomycetidae</taxon>
        <taxon>Pleosporales</taxon>
        <taxon>Lindgomycetaceae</taxon>
        <taxon>Clohesyomyces</taxon>
    </lineage>
</organism>
<proteinExistence type="predicted"/>
<dbReference type="EMBL" id="MCFA01000102">
    <property type="protein sequence ID" value="ORY08366.1"/>
    <property type="molecule type" value="Genomic_DNA"/>
</dbReference>
<evidence type="ECO:0000256" key="1">
    <source>
        <dbReference type="SAM" id="MobiDB-lite"/>
    </source>
</evidence>
<evidence type="ECO:0000313" key="2">
    <source>
        <dbReference type="EMBL" id="ORY08366.1"/>
    </source>
</evidence>
<evidence type="ECO:0000313" key="3">
    <source>
        <dbReference type="Proteomes" id="UP000193144"/>
    </source>
</evidence>
<accession>A0A1Y1ZDT5</accession>
<feature type="compositionally biased region" description="Polar residues" evidence="1">
    <location>
        <begin position="617"/>
        <end position="647"/>
    </location>
</feature>
<dbReference type="AlphaFoldDB" id="A0A1Y1ZDT5"/>
<feature type="region of interest" description="Disordered" evidence="1">
    <location>
        <begin position="65"/>
        <end position="104"/>
    </location>
</feature>
<feature type="region of interest" description="Disordered" evidence="1">
    <location>
        <begin position="788"/>
        <end position="854"/>
    </location>
</feature>
<feature type="compositionally biased region" description="Basic residues" evidence="1">
    <location>
        <begin position="843"/>
        <end position="854"/>
    </location>
</feature>
<feature type="compositionally biased region" description="Polar residues" evidence="1">
    <location>
        <begin position="270"/>
        <end position="284"/>
    </location>
</feature>
<feature type="region of interest" description="Disordered" evidence="1">
    <location>
        <begin position="223"/>
        <end position="284"/>
    </location>
</feature>
<feature type="compositionally biased region" description="Polar residues" evidence="1">
    <location>
        <begin position="65"/>
        <end position="79"/>
    </location>
</feature>
<gene>
    <name evidence="2" type="ORF">BCR34DRAFT_590024</name>
</gene>
<sequence length="854" mass="92568">MADLDAFQYFGELTFNQGLEEIEKFNWGPPFIYRYEGHSDNVPGDVGHDATASASPVAHDEVNANVNKNTGAGNTSGNETHTEPGYTRTVEHGYTNNVPSDARRDGAAETSMVAHKLEVNANLGEVTGAVNTDGKEMQTEPVQTHTVENRSISTPIASDASSLVETHASQPAVEVEPSELPSSPRYVAPLESHNVYSQHGPTFEPHISDDWNRARNQWRRATLNEWDDTSDQHPTLSGPRRLDSSEETFRFEDHVQLPSSSPPRRDANTHGVNQTTRMDIDDTSPTISYDQVQELLNFVTPANVPPSTHHHEPSINEAASTIEAPVFSGYDETHLPTLDVAVKDFAYDFAPAAELKSVPVDTRAASEPPSQTFPRPKSVPAYSSAIAAHPSTPSVDTNLANLDHLDRIVNTAAQSELVTIGSTVTTRIKPEDVTYDMAPDTAQNKESPSLVYGEDLLSQLRATARPLGDPVAGGQETLQDTKSVLFPRSPGFGERYNGPTAVPELPRAMKGLLVSQLAADDAGIGEKNNEPSEDPFAGGYEIPRAMTGVQASYVAADDTGIAEENKKPTPVPGSPPKRTQISVTELFHPEDVEVPVSPSKAKTPNIIAPENVEARPPTNNATSSTLDLNSPTIPSNATAPATIQSAPQPSPEDIRTMPVHEMRTLLSQLRIPRPSSSRKEDLIRILTGHFHPGTYVPPASQSVDTSSLDKSHYSFKAGTLSLHKSLKIRGVESGKGDSRVELIRKLQEHEGLLVKGQDAEPNPAEGHEDQEDEHQSKLVALYYETTPKTRQAAAAPKSHSQMHRKRSLAPKNPSSNRRNDMDFKPAGESEEEGEEGGGVVGGGKRRKKSKGGRK</sequence>
<reference evidence="2 3" key="1">
    <citation type="submission" date="2016-07" db="EMBL/GenBank/DDBJ databases">
        <title>Pervasive Adenine N6-methylation of Active Genes in Fungi.</title>
        <authorList>
            <consortium name="DOE Joint Genome Institute"/>
            <person name="Mondo S.J."/>
            <person name="Dannebaum R.O."/>
            <person name="Kuo R.C."/>
            <person name="Labutti K."/>
            <person name="Haridas S."/>
            <person name="Kuo A."/>
            <person name="Salamov A."/>
            <person name="Ahrendt S.R."/>
            <person name="Lipzen A."/>
            <person name="Sullivan W."/>
            <person name="Andreopoulos W.B."/>
            <person name="Clum A."/>
            <person name="Lindquist E."/>
            <person name="Daum C."/>
            <person name="Ramamoorthy G.K."/>
            <person name="Gryganskyi A."/>
            <person name="Culley D."/>
            <person name="Magnuson J.K."/>
            <person name="James T.Y."/>
            <person name="O'Malley M.A."/>
            <person name="Stajich J.E."/>
            <person name="Spatafora J.W."/>
            <person name="Visel A."/>
            <person name="Grigoriev I.V."/>
        </authorList>
    </citation>
    <scope>NUCLEOTIDE SEQUENCE [LARGE SCALE GENOMIC DNA]</scope>
    <source>
        <strain evidence="2 3">CBS 115471</strain>
    </source>
</reference>
<feature type="region of interest" description="Disordered" evidence="1">
    <location>
        <begin position="751"/>
        <end position="774"/>
    </location>
</feature>
<feature type="compositionally biased region" description="Basic and acidic residues" evidence="1">
    <location>
        <begin position="240"/>
        <end position="255"/>
    </location>
</feature>
<comment type="caution">
    <text evidence="2">The sequence shown here is derived from an EMBL/GenBank/DDBJ whole genome shotgun (WGS) entry which is preliminary data.</text>
</comment>
<dbReference type="Proteomes" id="UP000193144">
    <property type="component" value="Unassembled WGS sequence"/>
</dbReference>
<keyword evidence="3" id="KW-1185">Reference proteome</keyword>
<protein>
    <submittedName>
        <fullName evidence="2">Uncharacterized protein</fullName>
    </submittedName>
</protein>